<protein>
    <submittedName>
        <fullName evidence="1">Uncharacterized protein</fullName>
    </submittedName>
</protein>
<feature type="non-terminal residue" evidence="1">
    <location>
        <position position="1"/>
    </location>
</feature>
<dbReference type="EMBL" id="LR797019">
    <property type="protein sequence ID" value="CAB4180963.1"/>
    <property type="molecule type" value="Genomic_DNA"/>
</dbReference>
<organism evidence="1">
    <name type="scientific">uncultured Caudovirales phage</name>
    <dbReference type="NCBI Taxonomy" id="2100421"/>
    <lineage>
        <taxon>Viruses</taxon>
        <taxon>Duplodnaviria</taxon>
        <taxon>Heunggongvirae</taxon>
        <taxon>Uroviricota</taxon>
        <taxon>Caudoviricetes</taxon>
        <taxon>Peduoviridae</taxon>
        <taxon>Maltschvirus</taxon>
        <taxon>Maltschvirus maltsch</taxon>
    </lineage>
</organism>
<sequence length="33" mass="3385">KTGGATWSRTKNVYPVGTDLQSADAHAIASIAP</sequence>
<evidence type="ECO:0000313" key="1">
    <source>
        <dbReference type="EMBL" id="CAB4180963.1"/>
    </source>
</evidence>
<accession>A0A6J5QA76</accession>
<name>A0A6J5QA76_9CAUD</name>
<reference evidence="1" key="1">
    <citation type="submission" date="2020-05" db="EMBL/GenBank/DDBJ databases">
        <authorList>
            <person name="Chiriac C."/>
            <person name="Salcher M."/>
            <person name="Ghai R."/>
            <person name="Kavagutti S V."/>
        </authorList>
    </citation>
    <scope>NUCLEOTIDE SEQUENCE</scope>
</reference>
<gene>
    <name evidence="1" type="ORF">UFOVP1066_1</name>
</gene>
<proteinExistence type="predicted"/>